<dbReference type="Pfam" id="PF00455">
    <property type="entry name" value="DeoRC"/>
    <property type="match status" value="1"/>
</dbReference>
<evidence type="ECO:0000259" key="4">
    <source>
        <dbReference type="PROSITE" id="PS51000"/>
    </source>
</evidence>
<dbReference type="PANTHER" id="PTHR30363:SF4">
    <property type="entry name" value="GLYCEROL-3-PHOSPHATE REGULON REPRESSOR"/>
    <property type="match status" value="1"/>
</dbReference>
<dbReference type="Pfam" id="PF08220">
    <property type="entry name" value="HTH_DeoR"/>
    <property type="match status" value="1"/>
</dbReference>
<protein>
    <submittedName>
        <fullName evidence="5">Unannotated protein</fullName>
    </submittedName>
</protein>
<dbReference type="Gene3D" id="3.40.50.1360">
    <property type="match status" value="1"/>
</dbReference>
<dbReference type="InterPro" id="IPR050313">
    <property type="entry name" value="Carb_Metab_HTH_regulators"/>
</dbReference>
<dbReference type="AlphaFoldDB" id="A0A6J5ZD33"/>
<feature type="domain" description="HTH deoR-type" evidence="4">
    <location>
        <begin position="3"/>
        <end position="58"/>
    </location>
</feature>
<dbReference type="SUPFAM" id="SSF46785">
    <property type="entry name" value="Winged helix' DNA-binding domain"/>
    <property type="match status" value="1"/>
</dbReference>
<dbReference type="SMART" id="SM01134">
    <property type="entry name" value="DeoRC"/>
    <property type="match status" value="1"/>
</dbReference>
<accession>A0A6J5ZD33</accession>
<evidence type="ECO:0000256" key="2">
    <source>
        <dbReference type="ARBA" id="ARBA00023015"/>
    </source>
</evidence>
<evidence type="ECO:0000256" key="3">
    <source>
        <dbReference type="ARBA" id="ARBA00023163"/>
    </source>
</evidence>
<keyword evidence="3" id="KW-0804">Transcription</keyword>
<dbReference type="PANTHER" id="PTHR30363">
    <property type="entry name" value="HTH-TYPE TRANSCRIPTIONAL REGULATOR SRLR-RELATED"/>
    <property type="match status" value="1"/>
</dbReference>
<evidence type="ECO:0000313" key="5">
    <source>
        <dbReference type="EMBL" id="CAB4338982.1"/>
    </source>
</evidence>
<proteinExistence type="predicted"/>
<keyword evidence="2" id="KW-0805">Transcription regulation</keyword>
<dbReference type="InterPro" id="IPR036390">
    <property type="entry name" value="WH_DNA-bd_sf"/>
</dbReference>
<gene>
    <name evidence="5" type="ORF">UFOPK3574_00768</name>
</gene>
<organism evidence="5">
    <name type="scientific">freshwater metagenome</name>
    <dbReference type="NCBI Taxonomy" id="449393"/>
    <lineage>
        <taxon>unclassified sequences</taxon>
        <taxon>metagenomes</taxon>
        <taxon>ecological metagenomes</taxon>
    </lineage>
</organism>
<name>A0A6J5ZD33_9ZZZZ</name>
<dbReference type="PRINTS" id="PR00037">
    <property type="entry name" value="HTHLACR"/>
</dbReference>
<dbReference type="SMART" id="SM00420">
    <property type="entry name" value="HTH_DEOR"/>
    <property type="match status" value="1"/>
</dbReference>
<dbReference type="GO" id="GO:0003700">
    <property type="term" value="F:DNA-binding transcription factor activity"/>
    <property type="evidence" value="ECO:0007669"/>
    <property type="project" value="InterPro"/>
</dbReference>
<keyword evidence="1" id="KW-0678">Repressor</keyword>
<dbReference type="InterPro" id="IPR001034">
    <property type="entry name" value="DeoR_HTH"/>
</dbReference>
<dbReference type="PROSITE" id="PS51000">
    <property type="entry name" value="HTH_DEOR_2"/>
    <property type="match status" value="1"/>
</dbReference>
<sequence length="252" mass="27710">MLTEERRMAIVELAQKDGRVDVVNAASAFSVAVETIRRDLDVLQRRGLMRRVHGGAIALDRFSREYSVAERRSLNNEIKQKIAAIAVQYMPESGTIFVDAGTTTECLYPYLRDKKELTVVTNSLILATDIGDSSTNVILLSGRIRPITLSAVGDLALNAMENFHADIAFLGTNGVDSEIGFTTPDPDESAVKRKMIAHARETILMVDSSKFGKSYATRFAKLTDIDRVITDMDADNAQVQILEKSGIEVVLA</sequence>
<dbReference type="EMBL" id="CAESAF010000081">
    <property type="protein sequence ID" value="CAB4338982.1"/>
    <property type="molecule type" value="Genomic_DNA"/>
</dbReference>
<reference evidence="5" key="1">
    <citation type="submission" date="2020-05" db="EMBL/GenBank/DDBJ databases">
        <authorList>
            <person name="Chiriac C."/>
            <person name="Salcher M."/>
            <person name="Ghai R."/>
            <person name="Kavagutti S V."/>
        </authorList>
    </citation>
    <scope>NUCLEOTIDE SEQUENCE</scope>
</reference>
<dbReference type="SUPFAM" id="SSF100950">
    <property type="entry name" value="NagB/RpiA/CoA transferase-like"/>
    <property type="match status" value="1"/>
</dbReference>
<dbReference type="InterPro" id="IPR037171">
    <property type="entry name" value="NagB/RpiA_transferase-like"/>
</dbReference>
<evidence type="ECO:0000256" key="1">
    <source>
        <dbReference type="ARBA" id="ARBA00022491"/>
    </source>
</evidence>
<dbReference type="InterPro" id="IPR014036">
    <property type="entry name" value="DeoR-like_C"/>
</dbReference>